<keyword evidence="2" id="KW-1185">Reference proteome</keyword>
<evidence type="ECO:0000313" key="1">
    <source>
        <dbReference type="EMBL" id="GIY92313.1"/>
    </source>
</evidence>
<sequence length="116" mass="13326">MSLKSFQPSRYTGACLLFFCCNSFFCTSHTGTQASGILKWNSYNTVIRDTIWEGFLQMEGLKCEGNSMMTVRPEVPQRRTTRFQPETSGSNRLMMEEVPGASQKRYCHTHRRLGEL</sequence>
<protein>
    <recommendedName>
        <fullName evidence="3">Secreted protein</fullName>
    </recommendedName>
</protein>
<gene>
    <name evidence="1" type="ORF">CEXT_237861</name>
</gene>
<dbReference type="AlphaFoldDB" id="A0AAV4XEU8"/>
<reference evidence="1 2" key="1">
    <citation type="submission" date="2021-06" db="EMBL/GenBank/DDBJ databases">
        <title>Caerostris extrusa draft genome.</title>
        <authorList>
            <person name="Kono N."/>
            <person name="Arakawa K."/>
        </authorList>
    </citation>
    <scope>NUCLEOTIDE SEQUENCE [LARGE SCALE GENOMIC DNA]</scope>
</reference>
<dbReference type="Proteomes" id="UP001054945">
    <property type="component" value="Unassembled WGS sequence"/>
</dbReference>
<proteinExistence type="predicted"/>
<evidence type="ECO:0008006" key="3">
    <source>
        <dbReference type="Google" id="ProtNLM"/>
    </source>
</evidence>
<organism evidence="1 2">
    <name type="scientific">Caerostris extrusa</name>
    <name type="common">Bark spider</name>
    <name type="synonym">Caerostris bankana</name>
    <dbReference type="NCBI Taxonomy" id="172846"/>
    <lineage>
        <taxon>Eukaryota</taxon>
        <taxon>Metazoa</taxon>
        <taxon>Ecdysozoa</taxon>
        <taxon>Arthropoda</taxon>
        <taxon>Chelicerata</taxon>
        <taxon>Arachnida</taxon>
        <taxon>Araneae</taxon>
        <taxon>Araneomorphae</taxon>
        <taxon>Entelegynae</taxon>
        <taxon>Araneoidea</taxon>
        <taxon>Araneidae</taxon>
        <taxon>Caerostris</taxon>
    </lineage>
</organism>
<accession>A0AAV4XEU8</accession>
<evidence type="ECO:0000313" key="2">
    <source>
        <dbReference type="Proteomes" id="UP001054945"/>
    </source>
</evidence>
<name>A0AAV4XEU8_CAEEX</name>
<comment type="caution">
    <text evidence="1">The sequence shown here is derived from an EMBL/GenBank/DDBJ whole genome shotgun (WGS) entry which is preliminary data.</text>
</comment>
<dbReference type="EMBL" id="BPLR01000126">
    <property type="protein sequence ID" value="GIY92313.1"/>
    <property type="molecule type" value="Genomic_DNA"/>
</dbReference>